<keyword evidence="2" id="KW-0812">Transmembrane</keyword>
<dbReference type="PANTHER" id="PTHR43899">
    <property type="entry name" value="RH59310P"/>
    <property type="match status" value="1"/>
</dbReference>
<organism evidence="3">
    <name type="scientific">Trypanosoma congolense (strain IL3000)</name>
    <dbReference type="NCBI Taxonomy" id="1068625"/>
    <lineage>
        <taxon>Eukaryota</taxon>
        <taxon>Discoba</taxon>
        <taxon>Euglenozoa</taxon>
        <taxon>Kinetoplastea</taxon>
        <taxon>Metakinetoplastina</taxon>
        <taxon>Trypanosomatida</taxon>
        <taxon>Trypanosomatidae</taxon>
        <taxon>Trypanosoma</taxon>
        <taxon>Nannomonas</taxon>
    </lineage>
</organism>
<dbReference type="PIRSF" id="PIRSF000126">
    <property type="entry name" value="11-beta-HSD1"/>
    <property type="match status" value="1"/>
</dbReference>
<evidence type="ECO:0000256" key="1">
    <source>
        <dbReference type="ARBA" id="ARBA00023002"/>
    </source>
</evidence>
<feature type="transmembrane region" description="Helical" evidence="2">
    <location>
        <begin position="7"/>
        <end position="33"/>
    </location>
</feature>
<dbReference type="PRINTS" id="PR00081">
    <property type="entry name" value="GDHRDH"/>
</dbReference>
<evidence type="ECO:0000313" key="3">
    <source>
        <dbReference type="EMBL" id="CCC94268.1"/>
    </source>
</evidence>
<dbReference type="VEuPathDB" id="TriTrypDB:TcIL3000_10_10470"/>
<sequence>MFYVDDALWYTLCLVGSWLGIISVTTYVIAAIAQRCALCFPQNLKKKYGAEWALVTGASSGIGRAITEKLAQQEINVVLVALDDPLLGKTLSELRHKYPGQSFRAVGVNLGEEGMRYMQPIIDSTKDIAINLVFNNAGYVHTGFISDTSIDKLRSNMECNAGCTVSITHHFLGKILERGQGGLVTFTSSAAAYLPGPTATMYSPTKAFLTNFATSVAAEVRDAGVDVVVIHPSPVNTNFYKHEGPTLNSLKAAQAAVASPMDIANQIFAAAGRLTVWDHGLLCAAFRVLNKIIDFQLLTEIVVRTAWLNSDHRRLAVASTTRRPKHL</sequence>
<dbReference type="InterPro" id="IPR002347">
    <property type="entry name" value="SDR_fam"/>
</dbReference>
<accession>G0UY01</accession>
<keyword evidence="2" id="KW-1133">Transmembrane helix</keyword>
<name>G0UY01_TRYCI</name>
<dbReference type="CDD" id="cd05233">
    <property type="entry name" value="SDR_c"/>
    <property type="match status" value="1"/>
</dbReference>
<dbReference type="AlphaFoldDB" id="G0UY01"/>
<gene>
    <name evidence="3" type="ORF">TCIL3000_10_10470</name>
</gene>
<dbReference type="Pfam" id="PF00106">
    <property type="entry name" value="adh_short"/>
    <property type="match status" value="1"/>
</dbReference>
<evidence type="ECO:0000256" key="2">
    <source>
        <dbReference type="SAM" id="Phobius"/>
    </source>
</evidence>
<reference evidence="3" key="1">
    <citation type="journal article" date="2012" name="Proc. Natl. Acad. Sci. U.S.A.">
        <title>Antigenic diversity is generated by distinct evolutionary mechanisms in African trypanosome species.</title>
        <authorList>
            <person name="Jackson A.P."/>
            <person name="Berry A."/>
            <person name="Aslett M."/>
            <person name="Allison H.C."/>
            <person name="Burton P."/>
            <person name="Vavrova-Anderson J."/>
            <person name="Brown R."/>
            <person name="Browne H."/>
            <person name="Corton N."/>
            <person name="Hauser H."/>
            <person name="Gamble J."/>
            <person name="Gilderthorp R."/>
            <person name="Marcello L."/>
            <person name="McQuillan J."/>
            <person name="Otto T.D."/>
            <person name="Quail M.A."/>
            <person name="Sanders M.J."/>
            <person name="van Tonder A."/>
            <person name="Ginger M.L."/>
            <person name="Field M.C."/>
            <person name="Barry J.D."/>
            <person name="Hertz-Fowler C."/>
            <person name="Berriman M."/>
        </authorList>
    </citation>
    <scope>NUCLEOTIDE SEQUENCE</scope>
    <source>
        <strain evidence="3">IL3000</strain>
    </source>
</reference>
<dbReference type="PANTHER" id="PTHR43899:SF4">
    <property type="entry name" value="17 BETA-HYDROXYSTEROID DEHYDROGENASE TYPE 3"/>
    <property type="match status" value="1"/>
</dbReference>
<keyword evidence="1" id="KW-0560">Oxidoreductase</keyword>
<dbReference type="EMBL" id="HE575323">
    <property type="protein sequence ID" value="CCC94268.1"/>
    <property type="molecule type" value="Genomic_DNA"/>
</dbReference>
<keyword evidence="2" id="KW-0472">Membrane</keyword>
<dbReference type="FunFam" id="3.40.50.720:FF:000621">
    <property type="entry name" value="3-ketoacyl-CoA reductase, putative"/>
    <property type="match status" value="1"/>
</dbReference>
<dbReference type="InterPro" id="IPR036291">
    <property type="entry name" value="NAD(P)-bd_dom_sf"/>
</dbReference>
<dbReference type="GO" id="GO:0016491">
    <property type="term" value="F:oxidoreductase activity"/>
    <property type="evidence" value="ECO:0007669"/>
    <property type="project" value="UniProtKB-KW"/>
</dbReference>
<dbReference type="Gene3D" id="3.40.50.720">
    <property type="entry name" value="NAD(P)-binding Rossmann-like Domain"/>
    <property type="match status" value="1"/>
</dbReference>
<dbReference type="InterPro" id="IPR051019">
    <property type="entry name" value="VLCFA-Steroid_DH"/>
</dbReference>
<dbReference type="SUPFAM" id="SSF51735">
    <property type="entry name" value="NAD(P)-binding Rossmann-fold domains"/>
    <property type="match status" value="1"/>
</dbReference>
<proteinExistence type="predicted"/>
<protein>
    <submittedName>
        <fullName evidence="3">Putative short-chain dehydrogenase</fullName>
    </submittedName>
</protein>